<gene>
    <name evidence="2" type="primary">IL-3A_711R</name>
    <name evidence="2" type="ORF">PBCVIL3A_711R</name>
</gene>
<proteinExistence type="predicted"/>
<protein>
    <submittedName>
        <fullName evidence="2">Uncharacterized protein</fullName>
    </submittedName>
</protein>
<sequence length="89" mass="10428">MVNPTYNQSQLDQLIQEFTQFRSEQKAELSKQKTELSKQKNDHDAAIEKIHIRLDKMSSEIEEAKSDLETIYKSFLRQEKAPSVTSIRQ</sequence>
<keyword evidence="1" id="KW-0175">Coiled coil</keyword>
<accession>M1HV40</accession>
<evidence type="ECO:0000313" key="3">
    <source>
        <dbReference type="Proteomes" id="UP000247091"/>
    </source>
</evidence>
<feature type="coiled-coil region" evidence="1">
    <location>
        <begin position="22"/>
        <end position="74"/>
    </location>
</feature>
<dbReference type="EMBL" id="JX997169">
    <property type="protein sequence ID" value="AGE54044.1"/>
    <property type="molecule type" value="Genomic_DNA"/>
</dbReference>
<evidence type="ECO:0000256" key="1">
    <source>
        <dbReference type="SAM" id="Coils"/>
    </source>
</evidence>
<dbReference type="Proteomes" id="UP000247091">
    <property type="component" value="Segment"/>
</dbReference>
<evidence type="ECO:0000313" key="2">
    <source>
        <dbReference type="EMBL" id="AGE54044.1"/>
    </source>
</evidence>
<name>M1HV40_PBCVI</name>
<organismHost>
    <name type="scientific">Chlorella</name>
    <dbReference type="NCBI Taxonomy" id="3071"/>
</organismHost>
<reference evidence="2 3" key="1">
    <citation type="submission" date="2012-10" db="EMBL/GenBank/DDBJ databases">
        <title>Towards defining the chloroviruses: a genomic journey through a genus of large DNA viruses.</title>
        <authorList>
            <person name="Jeanniard A."/>
            <person name="Dunigan D.D."/>
            <person name="Gurnon J.R."/>
            <person name="Agarkova I."/>
            <person name="Kang M."/>
            <person name="Vitek J."/>
            <person name="Duncan G."/>
            <person name="McClung O.W."/>
            <person name="Larsen M."/>
            <person name="Claverie J.-M."/>
            <person name="Van Etten J.L."/>
            <person name="Blanc G."/>
        </authorList>
    </citation>
    <scope>NUCLEOTIDE SEQUENCE [LARGE SCALE GENOMIC DNA]</scope>
</reference>
<organism evidence="2 3">
    <name type="scientific">Paramecium bursaria Chlorella virus IL3A</name>
    <name type="common">PBCV-IL3A</name>
    <dbReference type="NCBI Taxonomy" id="46019"/>
    <lineage>
        <taxon>Viruses</taxon>
        <taxon>Varidnaviria</taxon>
        <taxon>Bamfordvirae</taxon>
        <taxon>Nucleocytoviricota</taxon>
        <taxon>Megaviricetes</taxon>
        <taxon>Algavirales</taxon>
        <taxon>Phycodnaviridae</taxon>
        <taxon>Chlorovirus</taxon>
        <taxon>Chlorovirus illinoense</taxon>
    </lineage>
</organism>